<sequence>MPRPLPNDSADNVDRLKKTISNMEAANEAAKNAEGKELDSIMEKNIRRRESIADLREEISEEDKSRINGYI</sequence>
<keyword evidence="2" id="KW-1185">Reference proteome</keyword>
<evidence type="ECO:0000313" key="2">
    <source>
        <dbReference type="Proteomes" id="UP000321901"/>
    </source>
</evidence>
<evidence type="ECO:0000313" key="1">
    <source>
        <dbReference type="EMBL" id="GEN83850.1"/>
    </source>
</evidence>
<dbReference type="Pfam" id="PF19824">
    <property type="entry name" value="Tlp"/>
    <property type="match status" value="1"/>
</dbReference>
<evidence type="ECO:0008006" key="3">
    <source>
        <dbReference type="Google" id="ProtNLM"/>
    </source>
</evidence>
<gene>
    <name evidence="1" type="ORF">SLU01_21620</name>
</gene>
<comment type="caution">
    <text evidence="1">The sequence shown here is derived from an EMBL/GenBank/DDBJ whole genome shotgun (WGS) entry which is preliminary data.</text>
</comment>
<dbReference type="RefSeq" id="WP_147058157.1">
    <property type="nucleotide sequence ID" value="NZ_BJYL01000027.1"/>
</dbReference>
<accession>A0A511Z8S4</accession>
<dbReference type="Proteomes" id="UP000321901">
    <property type="component" value="Unassembled WGS sequence"/>
</dbReference>
<dbReference type="InterPro" id="IPR017524">
    <property type="entry name" value="SASP_thioredoxin-like"/>
</dbReference>
<dbReference type="EMBL" id="BJYL01000027">
    <property type="protein sequence ID" value="GEN83850.1"/>
    <property type="molecule type" value="Genomic_DNA"/>
</dbReference>
<dbReference type="OrthoDB" id="1799076at2"/>
<protein>
    <recommendedName>
        <fullName evidence="3">Small, acid-soluble spore protein Tlp</fullName>
    </recommendedName>
</protein>
<organism evidence="1 2">
    <name type="scientific">Sporosarcina luteola</name>
    <dbReference type="NCBI Taxonomy" id="582850"/>
    <lineage>
        <taxon>Bacteria</taxon>
        <taxon>Bacillati</taxon>
        <taxon>Bacillota</taxon>
        <taxon>Bacilli</taxon>
        <taxon>Bacillales</taxon>
        <taxon>Caryophanaceae</taxon>
        <taxon>Sporosarcina</taxon>
    </lineage>
</organism>
<proteinExistence type="predicted"/>
<reference evidence="1 2" key="1">
    <citation type="submission" date="2019-07" db="EMBL/GenBank/DDBJ databases">
        <title>Whole genome shotgun sequence of Sporosarcina luteola NBRC 105378.</title>
        <authorList>
            <person name="Hosoyama A."/>
            <person name="Uohara A."/>
            <person name="Ohji S."/>
            <person name="Ichikawa N."/>
        </authorList>
    </citation>
    <scope>NUCLEOTIDE SEQUENCE [LARGE SCALE GENOMIC DNA]</scope>
    <source>
        <strain evidence="1 2">NBRC 105378</strain>
    </source>
</reference>
<name>A0A511Z8S4_9BACL</name>
<dbReference type="AlphaFoldDB" id="A0A511Z8S4"/>